<evidence type="ECO:0000313" key="2">
    <source>
        <dbReference type="Proteomes" id="UP000887013"/>
    </source>
</evidence>
<proteinExistence type="predicted"/>
<sequence>MGVESITSTIRCIFELHSRERLIARIFRCRCAMPVEETEPLLMLTAYLVDVLTGAMGGHSLSAQSDDHHQGCVADLLFTVRAAFSAGWFVSSTQLFGVLSPFRQTCRDTYSCGFVDIVSMFSGSFTMC</sequence>
<gene>
    <name evidence="1" type="ORF">NPIL_301831</name>
</gene>
<name>A0A8X6PH39_NEPPI</name>
<dbReference type="AlphaFoldDB" id="A0A8X6PH39"/>
<comment type="caution">
    <text evidence="1">The sequence shown here is derived from an EMBL/GenBank/DDBJ whole genome shotgun (WGS) entry which is preliminary data.</text>
</comment>
<keyword evidence="2" id="KW-1185">Reference proteome</keyword>
<protein>
    <submittedName>
        <fullName evidence="1">Uncharacterized protein</fullName>
    </submittedName>
</protein>
<evidence type="ECO:0000313" key="1">
    <source>
        <dbReference type="EMBL" id="GFT70718.1"/>
    </source>
</evidence>
<dbReference type="EMBL" id="BMAW01020911">
    <property type="protein sequence ID" value="GFT70718.1"/>
    <property type="molecule type" value="Genomic_DNA"/>
</dbReference>
<accession>A0A8X6PH39</accession>
<reference evidence="1" key="1">
    <citation type="submission" date="2020-08" db="EMBL/GenBank/DDBJ databases">
        <title>Multicomponent nature underlies the extraordinary mechanical properties of spider dragline silk.</title>
        <authorList>
            <person name="Kono N."/>
            <person name="Nakamura H."/>
            <person name="Mori M."/>
            <person name="Yoshida Y."/>
            <person name="Ohtoshi R."/>
            <person name="Malay A.D."/>
            <person name="Moran D.A.P."/>
            <person name="Tomita M."/>
            <person name="Numata K."/>
            <person name="Arakawa K."/>
        </authorList>
    </citation>
    <scope>NUCLEOTIDE SEQUENCE</scope>
</reference>
<organism evidence="1 2">
    <name type="scientific">Nephila pilipes</name>
    <name type="common">Giant wood spider</name>
    <name type="synonym">Nephila maculata</name>
    <dbReference type="NCBI Taxonomy" id="299642"/>
    <lineage>
        <taxon>Eukaryota</taxon>
        <taxon>Metazoa</taxon>
        <taxon>Ecdysozoa</taxon>
        <taxon>Arthropoda</taxon>
        <taxon>Chelicerata</taxon>
        <taxon>Arachnida</taxon>
        <taxon>Araneae</taxon>
        <taxon>Araneomorphae</taxon>
        <taxon>Entelegynae</taxon>
        <taxon>Araneoidea</taxon>
        <taxon>Nephilidae</taxon>
        <taxon>Nephila</taxon>
    </lineage>
</organism>
<dbReference type="Proteomes" id="UP000887013">
    <property type="component" value="Unassembled WGS sequence"/>
</dbReference>